<evidence type="ECO:0000313" key="2">
    <source>
        <dbReference type="Proteomes" id="UP000482960"/>
    </source>
</evidence>
<dbReference type="GO" id="GO:0000287">
    <property type="term" value="F:magnesium ion binding"/>
    <property type="evidence" value="ECO:0007669"/>
    <property type="project" value="InterPro"/>
</dbReference>
<dbReference type="Proteomes" id="UP000482960">
    <property type="component" value="Unassembled WGS sequence"/>
</dbReference>
<dbReference type="InterPro" id="IPR037143">
    <property type="entry name" value="4-PPantetheinyl_Trfase_dom_sf"/>
</dbReference>
<name>A0A6V8L028_9ACTN</name>
<dbReference type="AlphaFoldDB" id="A0A6V8L028"/>
<dbReference type="RefSeq" id="WP_246277721.1">
    <property type="nucleotide sequence ID" value="NZ_BLPG01000001.1"/>
</dbReference>
<accession>A0A6V8L028</accession>
<dbReference type="Gene3D" id="3.90.470.20">
    <property type="entry name" value="4'-phosphopantetheinyl transferase domain"/>
    <property type="match status" value="1"/>
</dbReference>
<keyword evidence="2" id="KW-1185">Reference proteome</keyword>
<proteinExistence type="predicted"/>
<sequence>MWLIRSDLPSGAFARLDAVLDADERRRAAALAQPDRLRFVVAHGAARVVIGGHLGAPPSSCAGRTAGMASPS</sequence>
<dbReference type="GO" id="GO:0008897">
    <property type="term" value="F:holo-[acyl-carrier-protein] synthase activity"/>
    <property type="evidence" value="ECO:0007669"/>
    <property type="project" value="InterPro"/>
</dbReference>
<evidence type="ECO:0000313" key="1">
    <source>
        <dbReference type="EMBL" id="GFJ87939.1"/>
    </source>
</evidence>
<protein>
    <submittedName>
        <fullName evidence="1">Uncharacterized protein</fullName>
    </submittedName>
</protein>
<gene>
    <name evidence="1" type="ORF">Prum_015810</name>
</gene>
<comment type="caution">
    <text evidence="1">The sequence shown here is derived from an EMBL/GenBank/DDBJ whole genome shotgun (WGS) entry which is preliminary data.</text>
</comment>
<organism evidence="1 2">
    <name type="scientific">Phytohabitans rumicis</name>
    <dbReference type="NCBI Taxonomy" id="1076125"/>
    <lineage>
        <taxon>Bacteria</taxon>
        <taxon>Bacillati</taxon>
        <taxon>Actinomycetota</taxon>
        <taxon>Actinomycetes</taxon>
        <taxon>Micromonosporales</taxon>
        <taxon>Micromonosporaceae</taxon>
    </lineage>
</organism>
<dbReference type="EMBL" id="BLPG01000001">
    <property type="protein sequence ID" value="GFJ87939.1"/>
    <property type="molecule type" value="Genomic_DNA"/>
</dbReference>
<reference evidence="1 2" key="1">
    <citation type="submission" date="2020-03" db="EMBL/GenBank/DDBJ databases">
        <title>Whole genome shotgun sequence of Phytohabitans rumicis NBRC 108638.</title>
        <authorList>
            <person name="Komaki H."/>
            <person name="Tamura T."/>
        </authorList>
    </citation>
    <scope>NUCLEOTIDE SEQUENCE [LARGE SCALE GENOMIC DNA]</scope>
    <source>
        <strain evidence="1 2">NBRC 108638</strain>
    </source>
</reference>
<reference evidence="1 2" key="2">
    <citation type="submission" date="2020-03" db="EMBL/GenBank/DDBJ databases">
        <authorList>
            <person name="Ichikawa N."/>
            <person name="Kimura A."/>
            <person name="Kitahashi Y."/>
            <person name="Uohara A."/>
        </authorList>
    </citation>
    <scope>NUCLEOTIDE SEQUENCE [LARGE SCALE GENOMIC DNA]</scope>
    <source>
        <strain evidence="1 2">NBRC 108638</strain>
    </source>
</reference>